<sequence length="813" mass="93345">MGGRVYDPIHDIFQDTIEKTPSSSSNQNEKLPITIPTSTSNVKTTSNISQPSSSTITSSHSQMLALSNKNKTSNVGNILNNTHNDNDSETTQSDEDGISSVMSAAPSHLLNFKPSIIKPWVKTTEKKLKNSTKYTRHLKKLDGEFFTRKDIQFHFLTLLLQDERLLFTNIFKQFFKNSIVPIPNTTNKKVLNVTDKLYDARKFIFNDKLTFSQLYLLTIATSSKCSKILRDKLLIDPQIAFSTCILSLLVNIGKLNTTINFYVEMTSQLRTFHSVPSLQCHSTDPKSLQDTPRLKSILKNLPLGNQPIFLQDLYRFKHPGGGYPTEHFNIINLLFCLCDNVELIKMKLLTEKYIDCENYDNATFFNLLDCSYFNPMDRCNVILWLIYLHLETSLTKEEIWESTKYFTGNGKPGRISLQSSKFEYDTDPIDEYQFGVDQQLKRSQFLSKLNDQKKQEQGEKEGGESQPEAENNILLKKKTTKSVHNQDNEDGDEDEDVHEDEDDATNDESMLKQPEQEKAQPLSSSSFERVIPTDFQNATMPMVTIPETVTRKRKLKQKNIDDKDDSEKLSSAMQKKNAKDSTSIHFLTNNNDEDDDTMNDTSIKTNTADDSHEKIPQETQGKKPTRKYKKNRKKRRVVSTATNDVKKTIVDTGGVELTPEDEEEIMAIIRKRQNEKNNLQLNKINKLIEFDRNKLINLGIAGAGDGDDKFKKQDEFIHDLLESHKLVRFKRKEIGLIKIFNEFEDVPMASGIGIRGKRRRKFKDSLLGFETDYLRDLQIGKRKLLEKYCSLKENDDKNIPRTVNDTNDTMFKL</sequence>
<dbReference type="STRING" id="1071378.G0WE96"/>
<dbReference type="KEGG" id="ndi:NDAI_0G03300"/>
<accession>G0WE96</accession>
<feature type="compositionally biased region" description="Acidic residues" evidence="1">
    <location>
        <begin position="488"/>
        <end position="506"/>
    </location>
</feature>
<reference evidence="2 3" key="1">
    <citation type="journal article" date="2011" name="Proc. Natl. Acad. Sci. U.S.A.">
        <title>Evolutionary erosion of yeast sex chromosomes by mating-type switching accidents.</title>
        <authorList>
            <person name="Gordon J.L."/>
            <person name="Armisen D."/>
            <person name="Proux-Wera E."/>
            <person name="Oheigeartaigh S.S."/>
            <person name="Byrne K.P."/>
            <person name="Wolfe K.H."/>
        </authorList>
    </citation>
    <scope>NUCLEOTIDE SEQUENCE [LARGE SCALE GENOMIC DNA]</scope>
    <source>
        <strain evidence="3">ATCC 10597 / BCRC 20456 / CBS 421 / NBRC 0211 / NRRL Y-12639</strain>
    </source>
</reference>
<gene>
    <name evidence="2" type="primary">NDAI0G03300</name>
    <name evidence="2" type="ordered locus">NDAI_0G03300</name>
</gene>
<evidence type="ECO:0008006" key="4">
    <source>
        <dbReference type="Google" id="ProtNLM"/>
    </source>
</evidence>
<dbReference type="OMA" id="VYDPIHD"/>
<proteinExistence type="predicted"/>
<feature type="region of interest" description="Disordered" evidence="1">
    <location>
        <begin position="450"/>
        <end position="528"/>
    </location>
</feature>
<feature type="compositionally biased region" description="Polar residues" evidence="1">
    <location>
        <begin position="64"/>
        <end position="83"/>
    </location>
</feature>
<dbReference type="OrthoDB" id="5413003at2759"/>
<organism evidence="2 3">
    <name type="scientific">Naumovozyma dairenensis (strain ATCC 10597 / BCRC 20456 / CBS 421 / NBRC 0211 / NRRL Y-12639)</name>
    <name type="common">Saccharomyces dairenensis</name>
    <dbReference type="NCBI Taxonomy" id="1071378"/>
    <lineage>
        <taxon>Eukaryota</taxon>
        <taxon>Fungi</taxon>
        <taxon>Dikarya</taxon>
        <taxon>Ascomycota</taxon>
        <taxon>Saccharomycotina</taxon>
        <taxon>Saccharomycetes</taxon>
        <taxon>Saccharomycetales</taxon>
        <taxon>Saccharomycetaceae</taxon>
        <taxon>Naumovozyma</taxon>
    </lineage>
</organism>
<feature type="compositionally biased region" description="Basic residues" evidence="1">
    <location>
        <begin position="623"/>
        <end position="637"/>
    </location>
</feature>
<dbReference type="PANTHER" id="PTHR37287:SF1">
    <property type="entry name" value="INO EIGHTY SUBUNIT 1"/>
    <property type="match status" value="1"/>
</dbReference>
<feature type="region of interest" description="Disordered" evidence="1">
    <location>
        <begin position="18"/>
        <end position="96"/>
    </location>
</feature>
<dbReference type="AlphaFoldDB" id="G0WE96"/>
<feature type="compositionally biased region" description="Basic and acidic residues" evidence="1">
    <location>
        <begin position="558"/>
        <end position="568"/>
    </location>
</feature>
<dbReference type="Proteomes" id="UP000000689">
    <property type="component" value="Chromosome 7"/>
</dbReference>
<feature type="compositionally biased region" description="Low complexity" evidence="1">
    <location>
        <begin position="44"/>
        <end position="62"/>
    </location>
</feature>
<evidence type="ECO:0000313" key="2">
    <source>
        <dbReference type="EMBL" id="CCD26107.2"/>
    </source>
</evidence>
<feature type="region of interest" description="Disordered" evidence="1">
    <location>
        <begin position="544"/>
        <end position="640"/>
    </location>
</feature>
<keyword evidence="3" id="KW-1185">Reference proteome</keyword>
<feature type="compositionally biased region" description="Basic and acidic residues" evidence="1">
    <location>
        <begin position="450"/>
        <end position="463"/>
    </location>
</feature>
<dbReference type="EMBL" id="HE580273">
    <property type="protein sequence ID" value="CCD26107.2"/>
    <property type="molecule type" value="Genomic_DNA"/>
</dbReference>
<dbReference type="GO" id="GO:0006338">
    <property type="term" value="P:chromatin remodeling"/>
    <property type="evidence" value="ECO:0007669"/>
    <property type="project" value="EnsemblFungi"/>
</dbReference>
<dbReference type="RefSeq" id="XP_003671350.2">
    <property type="nucleotide sequence ID" value="XM_003671302.2"/>
</dbReference>
<dbReference type="GO" id="GO:0005829">
    <property type="term" value="C:cytosol"/>
    <property type="evidence" value="ECO:0007669"/>
    <property type="project" value="EnsemblFungi"/>
</dbReference>
<dbReference type="GO" id="GO:0031011">
    <property type="term" value="C:Ino80 complex"/>
    <property type="evidence" value="ECO:0007669"/>
    <property type="project" value="EnsemblFungi"/>
</dbReference>
<evidence type="ECO:0000313" key="3">
    <source>
        <dbReference type="Proteomes" id="UP000000689"/>
    </source>
</evidence>
<protein>
    <recommendedName>
        <fullName evidence="4">Ino eighty subunit 1</fullName>
    </recommendedName>
</protein>
<dbReference type="HOGENOM" id="CLU_409922_0_0_1"/>
<feature type="compositionally biased region" description="Polar residues" evidence="1">
    <location>
        <begin position="19"/>
        <end position="43"/>
    </location>
</feature>
<dbReference type="PANTHER" id="PTHR37287">
    <property type="entry name" value="INO EIGHTY SUBUNIT 1"/>
    <property type="match status" value="1"/>
</dbReference>
<dbReference type="InterPro" id="IPR038014">
    <property type="entry name" value="Ies1"/>
</dbReference>
<feature type="compositionally biased region" description="Polar residues" evidence="1">
    <location>
        <begin position="569"/>
        <end position="587"/>
    </location>
</feature>
<dbReference type="GeneID" id="11495607"/>
<feature type="compositionally biased region" description="Basic and acidic residues" evidence="1">
    <location>
        <begin position="607"/>
        <end position="616"/>
    </location>
</feature>
<dbReference type="eggNOG" id="ENOG502QVDM">
    <property type="taxonomic scope" value="Eukaryota"/>
</dbReference>
<evidence type="ECO:0000256" key="1">
    <source>
        <dbReference type="SAM" id="MobiDB-lite"/>
    </source>
</evidence>
<name>G0WE96_NAUDC</name>